<accession>A0ABS5T972</accession>
<name>A0ABS5T972_9ACTN</name>
<keyword evidence="2" id="KW-1185">Reference proteome</keyword>
<dbReference type="EMBL" id="JAHBAY010000001">
    <property type="protein sequence ID" value="MBT0767582.1"/>
    <property type="molecule type" value="Genomic_DNA"/>
</dbReference>
<proteinExistence type="predicted"/>
<reference evidence="1 2" key="1">
    <citation type="submission" date="2021-05" db="EMBL/GenBank/DDBJ databases">
        <title>Kineosporia and Streptomyces sp. nov. two new marine actinobacteria isolated from Coral.</title>
        <authorList>
            <person name="Buangrab K."/>
            <person name="Sutthacheep M."/>
            <person name="Yeemin T."/>
            <person name="Harunari E."/>
            <person name="Igarashi Y."/>
            <person name="Kanchanasin P."/>
            <person name="Tanasupawat S."/>
            <person name="Phongsopitanun W."/>
        </authorList>
    </citation>
    <scope>NUCLEOTIDE SEQUENCE [LARGE SCALE GENOMIC DNA]</scope>
    <source>
        <strain evidence="1 2">J2-2</strain>
    </source>
</reference>
<organism evidence="1 2">
    <name type="scientific">Kineosporia corallincola</name>
    <dbReference type="NCBI Taxonomy" id="2835133"/>
    <lineage>
        <taxon>Bacteria</taxon>
        <taxon>Bacillati</taxon>
        <taxon>Actinomycetota</taxon>
        <taxon>Actinomycetes</taxon>
        <taxon>Kineosporiales</taxon>
        <taxon>Kineosporiaceae</taxon>
        <taxon>Kineosporia</taxon>
    </lineage>
</organism>
<dbReference type="RefSeq" id="WP_214153634.1">
    <property type="nucleotide sequence ID" value="NZ_JAHBAY010000001.1"/>
</dbReference>
<evidence type="ECO:0000313" key="1">
    <source>
        <dbReference type="EMBL" id="MBT0767582.1"/>
    </source>
</evidence>
<comment type="caution">
    <text evidence="1">The sequence shown here is derived from an EMBL/GenBank/DDBJ whole genome shotgun (WGS) entry which is preliminary data.</text>
</comment>
<dbReference type="Proteomes" id="UP001197247">
    <property type="component" value="Unassembled WGS sequence"/>
</dbReference>
<sequence>MEHDDWLEHAVRQTARAPVTIRRWFPMVARKVGDDHVEARIRLLAALPDRTEIPGLYRYGDVHERRAVVLSAGRLGVDDMLLDLARDALRSNDPRLVTAAADPAVVAALPDDEVDQALMKVIFMGIPTARVPALVARVTPLTSRRVAGFVLERVCAGREVAAEVWQVIDRYPPVAELEQIREQLHADDPERRRAAAGALARRG</sequence>
<dbReference type="NCBIfam" id="NF035938">
    <property type="entry name" value="EboA_domain"/>
    <property type="match status" value="1"/>
</dbReference>
<evidence type="ECO:0000313" key="2">
    <source>
        <dbReference type="Proteomes" id="UP001197247"/>
    </source>
</evidence>
<protein>
    <submittedName>
        <fullName evidence="1">EboA domain-containing protein</fullName>
    </submittedName>
</protein>
<dbReference type="InterPro" id="IPR047715">
    <property type="entry name" value="EboA_dom"/>
</dbReference>
<gene>
    <name evidence="1" type="ORF">KIH74_01515</name>
</gene>